<keyword evidence="1" id="KW-0521">NADP</keyword>
<name>A0AB39KRG4_9CAUL</name>
<evidence type="ECO:0000256" key="3">
    <source>
        <dbReference type="RuleBase" id="RU000363"/>
    </source>
</evidence>
<evidence type="ECO:0000256" key="1">
    <source>
        <dbReference type="ARBA" id="ARBA00022857"/>
    </source>
</evidence>
<comment type="similarity">
    <text evidence="3">Belongs to the short-chain dehydrogenases/reductases (SDR) family.</text>
</comment>
<reference evidence="4" key="1">
    <citation type="submission" date="2024-06" db="EMBL/GenBank/DDBJ databases">
        <title>Caulobacter inopinatus, sp. nov.</title>
        <authorList>
            <person name="Donachie S.P."/>
        </authorList>
    </citation>
    <scope>NUCLEOTIDE SEQUENCE</scope>
    <source>
        <strain evidence="4">73W</strain>
    </source>
</reference>
<dbReference type="InterPro" id="IPR036291">
    <property type="entry name" value="NAD(P)-bd_dom_sf"/>
</dbReference>
<dbReference type="PRINTS" id="PR00081">
    <property type="entry name" value="GDHRDH"/>
</dbReference>
<dbReference type="Gene3D" id="3.40.50.720">
    <property type="entry name" value="NAD(P)-binding Rossmann-like Domain"/>
    <property type="match status" value="1"/>
</dbReference>
<sequence length="240" mass="24525">MQIQGSIALVTGANRGIGRAYVQALLDRGAAKVYAAARDAGSIAFNDPRIVPLALDVSDAAQIAAAAKAAPDVTLLINNAGVIFGGELLRDDVVDAARREIEVNYLAPLALTQAFAPALKAARGGLVNVLSMLAKVAARGAVTYSASKAAGLMLNTALRAELAPHGVAVVAVLPVQVDTDMGRGLPEPRLTPEEVVSETLDALENGADEVYPGVLTRNALAGFTADPKGFQAALLGGGNH</sequence>
<keyword evidence="2" id="KW-0560">Oxidoreductase</keyword>
<gene>
    <name evidence="4" type="ORF">ABOZ73_14175</name>
</gene>
<dbReference type="AlphaFoldDB" id="A0AB39KRG4"/>
<dbReference type="PANTHER" id="PTHR43544">
    <property type="entry name" value="SHORT-CHAIN DEHYDROGENASE/REDUCTASE"/>
    <property type="match status" value="1"/>
</dbReference>
<dbReference type="PRINTS" id="PR00080">
    <property type="entry name" value="SDRFAMILY"/>
</dbReference>
<dbReference type="EMBL" id="CP158375">
    <property type="protein sequence ID" value="XDO95928.1"/>
    <property type="molecule type" value="Genomic_DNA"/>
</dbReference>
<dbReference type="InterPro" id="IPR002347">
    <property type="entry name" value="SDR_fam"/>
</dbReference>
<dbReference type="GO" id="GO:0005737">
    <property type="term" value="C:cytoplasm"/>
    <property type="evidence" value="ECO:0007669"/>
    <property type="project" value="TreeGrafter"/>
</dbReference>
<dbReference type="Pfam" id="PF00106">
    <property type="entry name" value="adh_short"/>
    <property type="match status" value="1"/>
</dbReference>
<proteinExistence type="inferred from homology"/>
<dbReference type="GO" id="GO:0016491">
    <property type="term" value="F:oxidoreductase activity"/>
    <property type="evidence" value="ECO:0007669"/>
    <property type="project" value="UniProtKB-KW"/>
</dbReference>
<accession>A0AB39KRG4</accession>
<evidence type="ECO:0000313" key="4">
    <source>
        <dbReference type="EMBL" id="XDO95928.1"/>
    </source>
</evidence>
<dbReference type="SUPFAM" id="SSF51735">
    <property type="entry name" value="NAD(P)-binding Rossmann-fold domains"/>
    <property type="match status" value="1"/>
</dbReference>
<dbReference type="PROSITE" id="PS00061">
    <property type="entry name" value="ADH_SHORT"/>
    <property type="match status" value="1"/>
</dbReference>
<evidence type="ECO:0000256" key="2">
    <source>
        <dbReference type="ARBA" id="ARBA00023002"/>
    </source>
</evidence>
<dbReference type="PANTHER" id="PTHR43544:SF7">
    <property type="entry name" value="NADB-LER2"/>
    <property type="match status" value="1"/>
</dbReference>
<dbReference type="InterPro" id="IPR020904">
    <property type="entry name" value="Sc_DH/Rdtase_CS"/>
</dbReference>
<dbReference type="InterPro" id="IPR051468">
    <property type="entry name" value="Fungal_SecMetab_SDRs"/>
</dbReference>
<protein>
    <submittedName>
        <fullName evidence="4">SDR family NAD(P)-dependent oxidoreductase</fullName>
    </submittedName>
</protein>
<organism evidence="4">
    <name type="scientific">Caulobacter sp. 73W</name>
    <dbReference type="NCBI Taxonomy" id="3161137"/>
    <lineage>
        <taxon>Bacteria</taxon>
        <taxon>Pseudomonadati</taxon>
        <taxon>Pseudomonadota</taxon>
        <taxon>Alphaproteobacteria</taxon>
        <taxon>Caulobacterales</taxon>
        <taxon>Caulobacteraceae</taxon>
        <taxon>Caulobacter</taxon>
    </lineage>
</organism>
<dbReference type="RefSeq" id="WP_369058787.1">
    <property type="nucleotide sequence ID" value="NZ_CP158375.1"/>
</dbReference>